<comment type="caution">
    <text evidence="11">The sequence shown here is derived from an EMBL/GenBank/DDBJ whole genome shotgun (WGS) entry which is preliminary data.</text>
</comment>
<dbReference type="InterPro" id="IPR044202">
    <property type="entry name" value="LETM1/MDM38-like"/>
</dbReference>
<comment type="subcellular location">
    <subcellularLocation>
        <location evidence="1">Mitochondrion inner membrane</location>
        <topology evidence="1">Single-pass membrane protein</topology>
    </subcellularLocation>
</comment>
<feature type="region of interest" description="Disordered" evidence="8">
    <location>
        <begin position="80"/>
        <end position="106"/>
    </location>
</feature>
<keyword evidence="6 9" id="KW-0472">Membrane</keyword>
<feature type="domain" description="Letm1 RBD" evidence="10">
    <location>
        <begin position="213"/>
        <end position="445"/>
    </location>
</feature>
<evidence type="ECO:0000256" key="2">
    <source>
        <dbReference type="ARBA" id="ARBA00022692"/>
    </source>
</evidence>
<dbReference type="Proteomes" id="UP000322234">
    <property type="component" value="Unassembled WGS sequence"/>
</dbReference>
<gene>
    <name evidence="11" type="ORF">E5288_WYG014234</name>
</gene>
<organism evidence="11 12">
    <name type="scientific">Bos mutus</name>
    <name type="common">wild yak</name>
    <dbReference type="NCBI Taxonomy" id="72004"/>
    <lineage>
        <taxon>Eukaryota</taxon>
        <taxon>Metazoa</taxon>
        <taxon>Chordata</taxon>
        <taxon>Craniata</taxon>
        <taxon>Vertebrata</taxon>
        <taxon>Euteleostomi</taxon>
        <taxon>Mammalia</taxon>
        <taxon>Eutheria</taxon>
        <taxon>Laurasiatheria</taxon>
        <taxon>Artiodactyla</taxon>
        <taxon>Ruminantia</taxon>
        <taxon>Pecora</taxon>
        <taxon>Bovidae</taxon>
        <taxon>Bovinae</taxon>
        <taxon>Bos</taxon>
    </lineage>
</organism>
<dbReference type="PANTHER" id="PTHR14009">
    <property type="entry name" value="LEUCINE ZIPPER-EF-HAND CONTAINING TRANSMEMBRANE PROTEIN"/>
    <property type="match status" value="1"/>
</dbReference>
<evidence type="ECO:0000256" key="1">
    <source>
        <dbReference type="ARBA" id="ARBA00004434"/>
    </source>
</evidence>
<keyword evidence="4 9" id="KW-1133">Transmembrane helix</keyword>
<keyword evidence="5 7" id="KW-0496">Mitochondrion</keyword>
<keyword evidence="3" id="KW-0999">Mitochondrion inner membrane</keyword>
<evidence type="ECO:0000256" key="5">
    <source>
        <dbReference type="ARBA" id="ARBA00023128"/>
    </source>
</evidence>
<dbReference type="PROSITE" id="PS51758">
    <property type="entry name" value="LETM1_RBD"/>
    <property type="match status" value="1"/>
</dbReference>
<evidence type="ECO:0000256" key="4">
    <source>
        <dbReference type="ARBA" id="ARBA00022989"/>
    </source>
</evidence>
<name>A0A6B0R2T4_9CETA</name>
<keyword evidence="12" id="KW-1185">Reference proteome</keyword>
<reference evidence="11" key="1">
    <citation type="submission" date="2019-10" db="EMBL/GenBank/DDBJ databases">
        <title>The sequence and de novo assembly of the wild yak genome.</title>
        <authorList>
            <person name="Liu Y."/>
        </authorList>
    </citation>
    <scope>NUCLEOTIDE SEQUENCE [LARGE SCALE GENOMIC DNA]</scope>
    <source>
        <strain evidence="11">WY2019</strain>
    </source>
</reference>
<feature type="transmembrane region" description="Helical" evidence="9">
    <location>
        <begin position="167"/>
        <end position="190"/>
    </location>
</feature>
<evidence type="ECO:0000256" key="3">
    <source>
        <dbReference type="ARBA" id="ARBA00022792"/>
    </source>
</evidence>
<evidence type="ECO:0000259" key="10">
    <source>
        <dbReference type="PROSITE" id="PS51758"/>
    </source>
</evidence>
<dbReference type="InterPro" id="IPR045742">
    <property type="entry name" value="LETM2_N"/>
</dbReference>
<dbReference type="AlphaFoldDB" id="A0A6B0R2T4"/>
<dbReference type="Pfam" id="PF07766">
    <property type="entry name" value="LETM1_RBD"/>
    <property type="match status" value="1"/>
</dbReference>
<dbReference type="InterPro" id="IPR033122">
    <property type="entry name" value="LETM1-like_RBD"/>
</dbReference>
<feature type="compositionally biased region" description="Basic and acidic residues" evidence="8">
    <location>
        <begin position="80"/>
        <end position="89"/>
    </location>
</feature>
<sequence length="497" mass="56886">MPSLVMEKPTNQKDKTDTSLLPEEYEHLVIIDSHLNKTYMKNYGSKKYSHPSQSGNKVLHLRARIFQELHTSTCWLQEVPNKHQQEQTAKKPQVPSPQPTKEAGMKIKEGKRSYRQIIMDELKYYYNGFYLLWIDTKVAARMVWRLLHGQVLTRRERRRLLRTCADFFRLVPFMVFIIVPFMEFLLPVFLKLFPEMLPSTFESESKKEEKQRKKMAAKLELAKFLQETITEMAKRNRAQLGDASTQFSSYVKQVQTGHKPSTKEIVQFSKLFEDQLTLEHLDRPQLVALCKLLELQSFGTNNLLRFQLLMRLKSIKADDEVIAKEGVNALSVSELQAACRARGMLSLGLTEGQLRQQLTEASGCFPGPCSLELSPWQDLHLKENVPPSLLLLSRTFYLIDVKPKPIEIPLSGEAPKSDIPLGSPTPPESKENTAGLAPQLKETKDEEWIQLPSVMSSPTTPSKSISLPKESITSAKEDVNFYKRKLFLKLLLGAVRI</sequence>
<evidence type="ECO:0000256" key="8">
    <source>
        <dbReference type="SAM" id="MobiDB-lite"/>
    </source>
</evidence>
<evidence type="ECO:0000256" key="9">
    <source>
        <dbReference type="SAM" id="Phobius"/>
    </source>
</evidence>
<accession>A0A6B0R2T4</accession>
<dbReference type="GO" id="GO:0043022">
    <property type="term" value="F:ribosome binding"/>
    <property type="evidence" value="ECO:0007669"/>
    <property type="project" value="InterPro"/>
</dbReference>
<dbReference type="EMBL" id="VBQZ03000020">
    <property type="protein sequence ID" value="MXQ84155.1"/>
    <property type="molecule type" value="Genomic_DNA"/>
</dbReference>
<protein>
    <recommendedName>
        <fullName evidence="10">Letm1 RBD domain-containing protein</fullName>
    </recommendedName>
</protein>
<keyword evidence="2 9" id="KW-0812">Transmembrane</keyword>
<evidence type="ECO:0000313" key="11">
    <source>
        <dbReference type="EMBL" id="MXQ84155.1"/>
    </source>
</evidence>
<dbReference type="GO" id="GO:0005743">
    <property type="term" value="C:mitochondrial inner membrane"/>
    <property type="evidence" value="ECO:0007669"/>
    <property type="project" value="UniProtKB-SubCell"/>
</dbReference>
<evidence type="ECO:0000256" key="6">
    <source>
        <dbReference type="ARBA" id="ARBA00023136"/>
    </source>
</evidence>
<dbReference type="PANTHER" id="PTHR14009:SF7">
    <property type="entry name" value="LETM1 DOMAIN-CONTAINING PROTEIN LETM2, MITOCHONDRIAL"/>
    <property type="match status" value="1"/>
</dbReference>
<dbReference type="GO" id="GO:0030003">
    <property type="term" value="P:intracellular monoatomic cation homeostasis"/>
    <property type="evidence" value="ECO:0007669"/>
    <property type="project" value="TreeGrafter"/>
</dbReference>
<proteinExistence type="predicted"/>
<evidence type="ECO:0000256" key="7">
    <source>
        <dbReference type="PROSITE-ProRule" id="PRU01094"/>
    </source>
</evidence>
<evidence type="ECO:0000313" key="12">
    <source>
        <dbReference type="Proteomes" id="UP000322234"/>
    </source>
</evidence>
<dbReference type="Pfam" id="PF19324">
    <property type="entry name" value="LETM2_N"/>
    <property type="match status" value="1"/>
</dbReference>
<feature type="region of interest" description="Disordered" evidence="8">
    <location>
        <begin position="411"/>
        <end position="434"/>
    </location>
</feature>